<evidence type="ECO:0000313" key="1">
    <source>
        <dbReference type="EMBL" id="DAD75732.1"/>
    </source>
</evidence>
<proteinExistence type="predicted"/>
<accession>A0A8S5M0G7</accession>
<name>A0A8S5M0G7_9CAUD</name>
<dbReference type="EMBL" id="BK014788">
    <property type="protein sequence ID" value="DAD75732.1"/>
    <property type="molecule type" value="Genomic_DNA"/>
</dbReference>
<protein>
    <submittedName>
        <fullName evidence="1">Uncharacterized protein</fullName>
    </submittedName>
</protein>
<organism evidence="1">
    <name type="scientific">Myoviridae sp. ctZDd15</name>
    <dbReference type="NCBI Taxonomy" id="2826664"/>
    <lineage>
        <taxon>Viruses</taxon>
        <taxon>Duplodnaviria</taxon>
        <taxon>Heunggongvirae</taxon>
        <taxon>Uroviricota</taxon>
        <taxon>Caudoviricetes</taxon>
    </lineage>
</organism>
<sequence length="81" mass="8733">MILNPVIQGGGAEKEYKITLEANISVEAFPSKAKAGDFILANVVSMRAITQSGRAIPYDSAKWEGCTFIMPSEDIVIKEAT</sequence>
<reference evidence="1" key="1">
    <citation type="journal article" date="2021" name="Proc. Natl. Acad. Sci. U.S.A.">
        <title>A Catalog of Tens of Thousands of Viruses from Human Metagenomes Reveals Hidden Associations with Chronic Diseases.</title>
        <authorList>
            <person name="Tisza M.J."/>
            <person name="Buck C.B."/>
        </authorList>
    </citation>
    <scope>NUCLEOTIDE SEQUENCE</scope>
    <source>
        <strain evidence="1">CtZDd15</strain>
    </source>
</reference>